<dbReference type="NCBIfam" id="TIGR00472">
    <property type="entry name" value="pheT_bact"/>
    <property type="match status" value="1"/>
</dbReference>
<dbReference type="InterPro" id="IPR009061">
    <property type="entry name" value="DNA-bd_dom_put_sf"/>
</dbReference>
<keyword evidence="10 15" id="KW-0460">Magnesium</keyword>
<dbReference type="Proteomes" id="UP000178367">
    <property type="component" value="Unassembled WGS sequence"/>
</dbReference>
<dbReference type="SUPFAM" id="SSF56037">
    <property type="entry name" value="PheT/TilS domain"/>
    <property type="match status" value="1"/>
</dbReference>
<dbReference type="Gene3D" id="3.30.56.10">
    <property type="match status" value="2"/>
</dbReference>
<evidence type="ECO:0000256" key="4">
    <source>
        <dbReference type="ARBA" id="ARBA00022490"/>
    </source>
</evidence>
<feature type="domain" description="TRNA-binding" evidence="17">
    <location>
        <begin position="41"/>
        <end position="149"/>
    </location>
</feature>
<dbReference type="SUPFAM" id="SSF46955">
    <property type="entry name" value="Putative DNA-binding domain"/>
    <property type="match status" value="1"/>
</dbReference>
<keyword evidence="4 15" id="KW-0963">Cytoplasm</keyword>
<evidence type="ECO:0000256" key="7">
    <source>
        <dbReference type="ARBA" id="ARBA00022723"/>
    </source>
</evidence>
<keyword evidence="7 15" id="KW-0479">Metal-binding</keyword>
<dbReference type="EMBL" id="MFGB01000016">
    <property type="protein sequence ID" value="OGF26225.1"/>
    <property type="molecule type" value="Genomic_DNA"/>
</dbReference>
<protein>
    <recommendedName>
        <fullName evidence="15">Phenylalanine--tRNA ligase beta subunit</fullName>
        <ecNumber evidence="15">6.1.1.20</ecNumber>
    </recommendedName>
    <alternativeName>
        <fullName evidence="15">Phenylalanyl-tRNA synthetase beta subunit</fullName>
        <shortName evidence="15">PheRS</shortName>
    </alternativeName>
</protein>
<evidence type="ECO:0000256" key="6">
    <source>
        <dbReference type="ARBA" id="ARBA00022598"/>
    </source>
</evidence>
<evidence type="ECO:0000256" key="9">
    <source>
        <dbReference type="ARBA" id="ARBA00022840"/>
    </source>
</evidence>
<dbReference type="Gene3D" id="3.30.70.380">
    <property type="entry name" value="Ferrodoxin-fold anticodon-binding domain"/>
    <property type="match status" value="1"/>
</dbReference>
<dbReference type="GO" id="GO:0000287">
    <property type="term" value="F:magnesium ion binding"/>
    <property type="evidence" value="ECO:0007669"/>
    <property type="project" value="UniProtKB-UniRule"/>
</dbReference>
<evidence type="ECO:0000256" key="10">
    <source>
        <dbReference type="ARBA" id="ARBA00022842"/>
    </source>
</evidence>
<dbReference type="Pfam" id="PF01588">
    <property type="entry name" value="tRNA_bind"/>
    <property type="match status" value="1"/>
</dbReference>
<evidence type="ECO:0000259" key="18">
    <source>
        <dbReference type="PROSITE" id="PS51447"/>
    </source>
</evidence>
<dbReference type="InterPro" id="IPR005121">
    <property type="entry name" value="Fdx_antiC-bd"/>
</dbReference>
<dbReference type="GO" id="GO:0000049">
    <property type="term" value="F:tRNA binding"/>
    <property type="evidence" value="ECO:0007669"/>
    <property type="project" value="UniProtKB-UniRule"/>
</dbReference>
<dbReference type="InterPro" id="IPR033714">
    <property type="entry name" value="tRNA_bind_bactPheRS"/>
</dbReference>
<dbReference type="SUPFAM" id="SSF55681">
    <property type="entry name" value="Class II aaRS and biotin synthetases"/>
    <property type="match status" value="1"/>
</dbReference>
<dbReference type="InterPro" id="IPR045060">
    <property type="entry name" value="Phe-tRNA-ligase_IIc_bsu"/>
</dbReference>
<dbReference type="InterPro" id="IPR012340">
    <property type="entry name" value="NA-bd_OB-fold"/>
</dbReference>
<dbReference type="FunFam" id="2.40.50.140:FF:000045">
    <property type="entry name" value="Phenylalanine--tRNA ligase beta subunit"/>
    <property type="match status" value="1"/>
</dbReference>
<keyword evidence="11 16" id="KW-0694">RNA-binding</keyword>
<dbReference type="Pfam" id="PF03483">
    <property type="entry name" value="B3_4"/>
    <property type="match status" value="1"/>
</dbReference>
<evidence type="ECO:0000256" key="12">
    <source>
        <dbReference type="ARBA" id="ARBA00022917"/>
    </source>
</evidence>
<dbReference type="Gene3D" id="3.50.40.10">
    <property type="entry name" value="Phenylalanyl-trna Synthetase, Chain B, domain 3"/>
    <property type="match status" value="1"/>
</dbReference>
<dbReference type="HAMAP" id="MF_00283">
    <property type="entry name" value="Phe_tRNA_synth_beta1"/>
    <property type="match status" value="1"/>
</dbReference>
<proteinExistence type="inferred from homology"/>
<dbReference type="InterPro" id="IPR020825">
    <property type="entry name" value="Phe-tRNA_synthase-like_B3/B4"/>
</dbReference>
<keyword evidence="13 15" id="KW-0030">Aminoacyl-tRNA synthetase</keyword>
<dbReference type="Pfam" id="PF03147">
    <property type="entry name" value="FDX-ACB"/>
    <property type="match status" value="1"/>
</dbReference>
<evidence type="ECO:0000256" key="15">
    <source>
        <dbReference type="HAMAP-Rule" id="MF_00283"/>
    </source>
</evidence>
<dbReference type="GO" id="GO:0005524">
    <property type="term" value="F:ATP binding"/>
    <property type="evidence" value="ECO:0007669"/>
    <property type="project" value="UniProtKB-UniRule"/>
</dbReference>
<evidence type="ECO:0000256" key="11">
    <source>
        <dbReference type="ARBA" id="ARBA00022884"/>
    </source>
</evidence>
<dbReference type="InterPro" id="IPR036690">
    <property type="entry name" value="Fdx_antiC-bd_sf"/>
</dbReference>
<dbReference type="Gene3D" id="3.30.930.10">
    <property type="entry name" value="Bira Bifunctional Protein, Domain 2"/>
    <property type="match status" value="1"/>
</dbReference>
<evidence type="ECO:0000256" key="13">
    <source>
        <dbReference type="ARBA" id="ARBA00023146"/>
    </source>
</evidence>
<dbReference type="EC" id="6.1.1.20" evidence="15"/>
<dbReference type="PROSITE" id="PS50886">
    <property type="entry name" value="TRBD"/>
    <property type="match status" value="1"/>
</dbReference>
<dbReference type="GO" id="GO:0009328">
    <property type="term" value="C:phenylalanine-tRNA ligase complex"/>
    <property type="evidence" value="ECO:0007669"/>
    <property type="project" value="TreeGrafter"/>
</dbReference>
<name>A0A1F5SHQ5_9BACT</name>
<dbReference type="SMART" id="SM00873">
    <property type="entry name" value="B3_4"/>
    <property type="match status" value="1"/>
</dbReference>
<feature type="domain" description="B5" evidence="19">
    <location>
        <begin position="409"/>
        <end position="493"/>
    </location>
</feature>
<dbReference type="Pfam" id="PF03484">
    <property type="entry name" value="B5"/>
    <property type="match status" value="1"/>
</dbReference>
<evidence type="ECO:0000256" key="2">
    <source>
        <dbReference type="ARBA" id="ARBA00008653"/>
    </source>
</evidence>
<reference evidence="20 21" key="1">
    <citation type="journal article" date="2016" name="Nat. Commun.">
        <title>Thousands of microbial genomes shed light on interconnected biogeochemical processes in an aquifer system.</title>
        <authorList>
            <person name="Anantharaman K."/>
            <person name="Brown C.T."/>
            <person name="Hug L.A."/>
            <person name="Sharon I."/>
            <person name="Castelle C.J."/>
            <person name="Probst A.J."/>
            <person name="Thomas B.C."/>
            <person name="Singh A."/>
            <person name="Wilkins M.J."/>
            <person name="Karaoz U."/>
            <person name="Brodie E.L."/>
            <person name="Williams K.H."/>
            <person name="Hubbard S.S."/>
            <person name="Banfield J.F."/>
        </authorList>
    </citation>
    <scope>NUCLEOTIDE SEQUENCE [LARGE SCALE GENOMIC DNA]</scope>
</reference>
<sequence>MYLSLNWLKDFVDIPRSLAPEELARRLTMHTVEVESVVKEADKFKNIVVGEILEVRKHPQADKLQLARVRLKNEILDIVCGAPNIAVGQKVPVALVGAVLPNGLEIKEALIRGERSSGMLCALDELGLGDDHSGIFILDKKAKLSQNLAEYLKLKDVILEVDNKSLTNRPDLWGHFGMAREISVFLGRKFKEPGAITADKNESGTAIDVRIDDHGLCPRYMAVAMDNIKIGPSPRWMQERLAAVGTRPINNIVDITNYVMLEYGQPMHAFDGNLLSGSGKGYKITVRRANKGESIKTLDGEKRLLDEQMLLITDGNDPVAIAGVMGGETSEISDNTASIVFESANFNFVSVRRTSAKLGLRTESSVRFEKSLDPNLCETALFRAIELTRKICPGSKVISRIADEKKFALNQGPIKLDLDWVNRFIGLDIDKRKARKILERLGFAFVVDPAAGNRRDNALSVMIPSWRATKDIASKEDLAEEIIRVYGYDNLVSDMPEVKITVPETDRERLWEREIKNVLSMGGCLAEVYNYSFVGEEQLKKLGADRKDYLTLANPVSRDMTLLRQDLAPNLILNVRTNQARHDQFGLFEIGSVYFSHEGELPKDDKNVANLPHQEKRLGIVYAGKEDNVFVEVKTIIDYLLSYFNLKCDFNAAETMCDWADKAAIARVRANGKDIGKVYKLDQTAGKRSGIKKEVAIAEINLRELFKCLAGGGEKKYHPLDKYPSLNRDLAFIVDERVLFFDIANTILGFNEYIKEVELFDTYHDGEKLGKNRKNMAFHITYRADDRTLTSEEADGIQKALIKKLEEKFEAKVRDF</sequence>
<dbReference type="GO" id="GO:0004826">
    <property type="term" value="F:phenylalanine-tRNA ligase activity"/>
    <property type="evidence" value="ECO:0007669"/>
    <property type="project" value="UniProtKB-UniRule"/>
</dbReference>
<feature type="binding site" evidence="15">
    <location>
        <position position="477"/>
    </location>
    <ligand>
        <name>Mg(2+)</name>
        <dbReference type="ChEBI" id="CHEBI:18420"/>
        <note>shared with alpha subunit</note>
    </ligand>
</feature>
<dbReference type="SMART" id="SM00874">
    <property type="entry name" value="B5"/>
    <property type="match status" value="1"/>
</dbReference>
<dbReference type="SUPFAM" id="SSF50249">
    <property type="entry name" value="Nucleic acid-binding proteins"/>
    <property type="match status" value="1"/>
</dbReference>
<dbReference type="InterPro" id="IPR005147">
    <property type="entry name" value="tRNA_synthase_B5-dom"/>
</dbReference>
<comment type="catalytic activity">
    <reaction evidence="14 15">
        <text>tRNA(Phe) + L-phenylalanine + ATP = L-phenylalanyl-tRNA(Phe) + AMP + diphosphate + H(+)</text>
        <dbReference type="Rhea" id="RHEA:19413"/>
        <dbReference type="Rhea" id="RHEA-COMP:9668"/>
        <dbReference type="Rhea" id="RHEA-COMP:9699"/>
        <dbReference type="ChEBI" id="CHEBI:15378"/>
        <dbReference type="ChEBI" id="CHEBI:30616"/>
        <dbReference type="ChEBI" id="CHEBI:33019"/>
        <dbReference type="ChEBI" id="CHEBI:58095"/>
        <dbReference type="ChEBI" id="CHEBI:78442"/>
        <dbReference type="ChEBI" id="CHEBI:78531"/>
        <dbReference type="ChEBI" id="CHEBI:456215"/>
        <dbReference type="EC" id="6.1.1.20"/>
    </reaction>
</comment>
<gene>
    <name evidence="15" type="primary">pheT</name>
    <name evidence="20" type="ORF">A2227_02985</name>
</gene>
<keyword evidence="12 15" id="KW-0648">Protein biosynthesis</keyword>
<dbReference type="SUPFAM" id="SSF54991">
    <property type="entry name" value="Anticodon-binding domain of PheRS"/>
    <property type="match status" value="1"/>
</dbReference>
<feature type="binding site" evidence="15">
    <location>
        <position position="471"/>
    </location>
    <ligand>
        <name>Mg(2+)</name>
        <dbReference type="ChEBI" id="CHEBI:18420"/>
        <note>shared with alpha subunit</note>
    </ligand>
</feature>
<dbReference type="GO" id="GO:0006432">
    <property type="term" value="P:phenylalanyl-tRNA aminoacylation"/>
    <property type="evidence" value="ECO:0007669"/>
    <property type="project" value="UniProtKB-UniRule"/>
</dbReference>
<dbReference type="Pfam" id="PF17759">
    <property type="entry name" value="tRNA_synthFbeta"/>
    <property type="match status" value="1"/>
</dbReference>
<organism evidence="20 21">
    <name type="scientific">Candidatus Falkowbacteria bacterium RIFOXYA2_FULL_47_19</name>
    <dbReference type="NCBI Taxonomy" id="1797994"/>
    <lineage>
        <taxon>Bacteria</taxon>
        <taxon>Candidatus Falkowiibacteriota</taxon>
    </lineage>
</organism>
<dbReference type="InterPro" id="IPR004532">
    <property type="entry name" value="Phe-tRNA-ligase_IIc_bsu_bact"/>
</dbReference>
<dbReference type="InterPro" id="IPR041616">
    <property type="entry name" value="PheRS_beta_core"/>
</dbReference>
<comment type="subunit">
    <text evidence="3 15">Tetramer of two alpha and two beta subunits.</text>
</comment>
<feature type="domain" description="FDX-ACB" evidence="18">
    <location>
        <begin position="721"/>
        <end position="814"/>
    </location>
</feature>
<dbReference type="CDD" id="cd02796">
    <property type="entry name" value="tRNA_bind_bactPheRS"/>
    <property type="match status" value="1"/>
</dbReference>
<evidence type="ECO:0000256" key="3">
    <source>
        <dbReference type="ARBA" id="ARBA00011209"/>
    </source>
</evidence>
<keyword evidence="8 15" id="KW-0547">Nucleotide-binding</keyword>
<dbReference type="InterPro" id="IPR005146">
    <property type="entry name" value="B3/B4_tRNA-bd"/>
</dbReference>
<comment type="subcellular location">
    <subcellularLocation>
        <location evidence="1 15">Cytoplasm</location>
    </subcellularLocation>
</comment>
<accession>A0A1F5SHQ5</accession>
<keyword evidence="5 16" id="KW-0820">tRNA-binding</keyword>
<comment type="similarity">
    <text evidence="2 15">Belongs to the phenylalanyl-tRNA synthetase beta subunit family. Type 1 subfamily.</text>
</comment>
<comment type="caution">
    <text evidence="20">The sequence shown here is derived from an EMBL/GenBank/DDBJ whole genome shotgun (WGS) entry which is preliminary data.</text>
</comment>
<evidence type="ECO:0000313" key="20">
    <source>
        <dbReference type="EMBL" id="OGF26225.1"/>
    </source>
</evidence>
<keyword evidence="9 15" id="KW-0067">ATP-binding</keyword>
<feature type="binding site" evidence="15">
    <location>
        <position position="480"/>
    </location>
    <ligand>
        <name>Mg(2+)</name>
        <dbReference type="ChEBI" id="CHEBI:18420"/>
        <note>shared with alpha subunit</note>
    </ligand>
</feature>
<dbReference type="InterPro" id="IPR002547">
    <property type="entry name" value="tRNA-bd_dom"/>
</dbReference>
<dbReference type="SMART" id="SM00896">
    <property type="entry name" value="FDX-ACB"/>
    <property type="match status" value="1"/>
</dbReference>
<evidence type="ECO:0000256" key="8">
    <source>
        <dbReference type="ARBA" id="ARBA00022741"/>
    </source>
</evidence>
<feature type="binding site" evidence="15">
    <location>
        <position position="481"/>
    </location>
    <ligand>
        <name>Mg(2+)</name>
        <dbReference type="ChEBI" id="CHEBI:18420"/>
        <note>shared with alpha subunit</note>
    </ligand>
</feature>
<dbReference type="AlphaFoldDB" id="A0A1F5SHQ5"/>
<evidence type="ECO:0000259" key="17">
    <source>
        <dbReference type="PROSITE" id="PS50886"/>
    </source>
</evidence>
<dbReference type="InterPro" id="IPR045864">
    <property type="entry name" value="aa-tRNA-synth_II/BPL/LPL"/>
</dbReference>
<dbReference type="PANTHER" id="PTHR10947:SF0">
    <property type="entry name" value="PHENYLALANINE--TRNA LIGASE BETA SUBUNIT"/>
    <property type="match status" value="1"/>
</dbReference>
<evidence type="ECO:0000256" key="5">
    <source>
        <dbReference type="ARBA" id="ARBA00022555"/>
    </source>
</evidence>
<dbReference type="PROSITE" id="PS51447">
    <property type="entry name" value="FDX_ACB"/>
    <property type="match status" value="1"/>
</dbReference>
<evidence type="ECO:0000259" key="19">
    <source>
        <dbReference type="PROSITE" id="PS51483"/>
    </source>
</evidence>
<dbReference type="PROSITE" id="PS51483">
    <property type="entry name" value="B5"/>
    <property type="match status" value="1"/>
</dbReference>
<evidence type="ECO:0000256" key="1">
    <source>
        <dbReference type="ARBA" id="ARBA00004496"/>
    </source>
</evidence>
<evidence type="ECO:0000256" key="14">
    <source>
        <dbReference type="ARBA" id="ARBA00049255"/>
    </source>
</evidence>
<dbReference type="STRING" id="1797994.A2227_02985"/>
<dbReference type="Gene3D" id="2.40.50.140">
    <property type="entry name" value="Nucleic acid-binding proteins"/>
    <property type="match status" value="1"/>
</dbReference>
<evidence type="ECO:0000256" key="16">
    <source>
        <dbReference type="PROSITE-ProRule" id="PRU00209"/>
    </source>
</evidence>
<evidence type="ECO:0000313" key="21">
    <source>
        <dbReference type="Proteomes" id="UP000178367"/>
    </source>
</evidence>
<comment type="cofactor">
    <cofactor evidence="15">
        <name>Mg(2+)</name>
        <dbReference type="ChEBI" id="CHEBI:18420"/>
    </cofactor>
    <text evidence="15">Binds 2 magnesium ions per tetramer.</text>
</comment>
<dbReference type="PANTHER" id="PTHR10947">
    <property type="entry name" value="PHENYLALANYL-TRNA SYNTHETASE BETA CHAIN AND LEUCINE-RICH REPEAT-CONTAINING PROTEIN 47"/>
    <property type="match status" value="1"/>
</dbReference>
<keyword evidence="6 15" id="KW-0436">Ligase</keyword>
<dbReference type="NCBIfam" id="NF045760">
    <property type="entry name" value="YtpR"/>
    <property type="match status" value="1"/>
</dbReference>